<comment type="caution">
    <text evidence="1">The sequence shown here is derived from an EMBL/GenBank/DDBJ whole genome shotgun (WGS) entry which is preliminary data.</text>
</comment>
<name>A0A3A8QUI1_9BACT</name>
<dbReference type="EMBL" id="RAWM01000008">
    <property type="protein sequence ID" value="RKH72396.1"/>
    <property type="molecule type" value="Genomic_DNA"/>
</dbReference>
<proteinExistence type="predicted"/>
<reference evidence="2" key="1">
    <citation type="submission" date="2018-09" db="EMBL/GenBank/DDBJ databases">
        <authorList>
            <person name="Livingstone P.G."/>
            <person name="Whitworth D.E."/>
        </authorList>
    </citation>
    <scope>NUCLEOTIDE SEQUENCE [LARGE SCALE GENOMIC DNA]</scope>
    <source>
        <strain evidence="2">AB047A</strain>
    </source>
</reference>
<accession>A0A3A8QUI1</accession>
<sequence length="94" mass="10588">MEVFKRRPFKVGEREFVTMAAFDKNVRAAHVWVETTAGDPVVATFSDGSKATYDYRVTLEMQQDITALTGINAIEQLMKTAEATVRENVEQGWS</sequence>
<evidence type="ECO:0000313" key="2">
    <source>
        <dbReference type="Proteomes" id="UP000282656"/>
    </source>
</evidence>
<dbReference type="AlphaFoldDB" id="A0A3A8QUI1"/>
<gene>
    <name evidence="1" type="ORF">D7X96_04730</name>
</gene>
<dbReference type="Proteomes" id="UP000282656">
    <property type="component" value="Unassembled WGS sequence"/>
</dbReference>
<evidence type="ECO:0000313" key="1">
    <source>
        <dbReference type="EMBL" id="RKH72396.1"/>
    </source>
</evidence>
<keyword evidence="2" id="KW-1185">Reference proteome</keyword>
<organism evidence="1 2">
    <name type="scientific">Corallococcus interemptor</name>
    <dbReference type="NCBI Taxonomy" id="2316720"/>
    <lineage>
        <taxon>Bacteria</taxon>
        <taxon>Pseudomonadati</taxon>
        <taxon>Myxococcota</taxon>
        <taxon>Myxococcia</taxon>
        <taxon>Myxococcales</taxon>
        <taxon>Cystobacterineae</taxon>
        <taxon>Myxococcaceae</taxon>
        <taxon>Corallococcus</taxon>
    </lineage>
</organism>
<protein>
    <submittedName>
        <fullName evidence="1">Uncharacterized protein</fullName>
    </submittedName>
</protein>